<protein>
    <submittedName>
        <fullName evidence="1">Pentapeptide repeat-containing protein</fullName>
    </submittedName>
</protein>
<dbReference type="InterPro" id="IPR001646">
    <property type="entry name" value="5peptide_repeat"/>
</dbReference>
<dbReference type="SUPFAM" id="SSF141571">
    <property type="entry name" value="Pentapeptide repeat-like"/>
    <property type="match status" value="1"/>
</dbReference>
<accession>A0ABS8CQP3</accession>
<keyword evidence="2" id="KW-1185">Reference proteome</keyword>
<name>A0ABS8CQP3_9RHOB</name>
<comment type="caution">
    <text evidence="1">The sequence shown here is derived from an EMBL/GenBank/DDBJ whole genome shotgun (WGS) entry which is preliminary data.</text>
</comment>
<organism evidence="1 2">
    <name type="scientific">Pseudogemmobacter faecipullorum</name>
    <dbReference type="NCBI Taxonomy" id="2755041"/>
    <lineage>
        <taxon>Bacteria</taxon>
        <taxon>Pseudomonadati</taxon>
        <taxon>Pseudomonadota</taxon>
        <taxon>Alphaproteobacteria</taxon>
        <taxon>Rhodobacterales</taxon>
        <taxon>Paracoccaceae</taxon>
        <taxon>Pseudogemmobacter</taxon>
    </lineage>
</organism>
<dbReference type="RefSeq" id="WP_226937145.1">
    <property type="nucleotide sequence ID" value="NZ_JACDXX010000019.1"/>
</dbReference>
<dbReference type="Pfam" id="PF00805">
    <property type="entry name" value="Pentapeptide"/>
    <property type="match status" value="1"/>
</dbReference>
<dbReference type="PANTHER" id="PTHR14136:SF17">
    <property type="entry name" value="BTB_POZ DOMAIN-CONTAINING PROTEIN KCTD9"/>
    <property type="match status" value="1"/>
</dbReference>
<evidence type="ECO:0000313" key="1">
    <source>
        <dbReference type="EMBL" id="MCB5411693.1"/>
    </source>
</evidence>
<gene>
    <name evidence="1" type="ORF">H0485_17005</name>
</gene>
<proteinExistence type="predicted"/>
<dbReference type="EMBL" id="JACDXX010000019">
    <property type="protein sequence ID" value="MCB5411693.1"/>
    <property type="molecule type" value="Genomic_DNA"/>
</dbReference>
<sequence>MATMTLEEAATRRQVTGERFRADGLDGFSIFETDFTECSFVDCMFDGGKVGMSKFRNCHFTDCSFRDTTLLSCQFNEGGDDEYCVWKACDFSDAFLSECDLSKNRFIKCRGFMLLLKDCNLSETEVDLEVHRSTNARHIIGGISCYRTRFLEANFTGQDLEGSTFEFCDVRGANFNKCNLTSVKFVGSNLNGASIRNASLVCTNLAHSEIEELDLTQADALSDLMISAEQRDYVLKCFRVTVLNP</sequence>
<dbReference type="InterPro" id="IPR051082">
    <property type="entry name" value="Pentapeptide-BTB/POZ_domain"/>
</dbReference>
<dbReference type="PANTHER" id="PTHR14136">
    <property type="entry name" value="BTB_POZ DOMAIN-CONTAINING PROTEIN KCTD9"/>
    <property type="match status" value="1"/>
</dbReference>
<dbReference type="Proteomes" id="UP001198571">
    <property type="component" value="Unassembled WGS sequence"/>
</dbReference>
<reference evidence="1 2" key="1">
    <citation type="submission" date="2020-07" db="EMBL/GenBank/DDBJ databases">
        <title>Pseudogemmobacter sp. nov., isolated from poultry manure in Taiwan.</title>
        <authorList>
            <person name="Lin S.-Y."/>
            <person name="Tang Y.-S."/>
            <person name="Young C.-C."/>
        </authorList>
    </citation>
    <scope>NUCLEOTIDE SEQUENCE [LARGE SCALE GENOMIC DNA]</scope>
    <source>
        <strain evidence="1 2">CC-YST710</strain>
    </source>
</reference>
<evidence type="ECO:0000313" key="2">
    <source>
        <dbReference type="Proteomes" id="UP001198571"/>
    </source>
</evidence>
<dbReference type="Gene3D" id="2.160.20.80">
    <property type="entry name" value="E3 ubiquitin-protein ligase SopA"/>
    <property type="match status" value="2"/>
</dbReference>